<evidence type="ECO:0000256" key="1">
    <source>
        <dbReference type="SAM" id="MobiDB-lite"/>
    </source>
</evidence>
<dbReference type="EnsemblPlants" id="PGSC0003DMT400097409">
    <property type="protein sequence ID" value="PGSC0003DMT400097409"/>
    <property type="gene ID" value="PGSC0003DMG400046980"/>
</dbReference>
<feature type="region of interest" description="Disordered" evidence="1">
    <location>
        <begin position="49"/>
        <end position="79"/>
    </location>
</feature>
<evidence type="ECO:0000313" key="2">
    <source>
        <dbReference type="EnsemblPlants" id="PGSC0003DMT400097409"/>
    </source>
</evidence>
<feature type="compositionally biased region" description="Basic and acidic residues" evidence="1">
    <location>
        <begin position="49"/>
        <end position="71"/>
    </location>
</feature>
<proteinExistence type="predicted"/>
<dbReference type="AlphaFoldDB" id="M1E0K4"/>
<dbReference type="InParanoid" id="M1E0K4"/>
<organism evidence="2 3">
    <name type="scientific">Solanum tuberosum</name>
    <name type="common">Potato</name>
    <dbReference type="NCBI Taxonomy" id="4113"/>
    <lineage>
        <taxon>Eukaryota</taxon>
        <taxon>Viridiplantae</taxon>
        <taxon>Streptophyta</taxon>
        <taxon>Embryophyta</taxon>
        <taxon>Tracheophyta</taxon>
        <taxon>Spermatophyta</taxon>
        <taxon>Magnoliopsida</taxon>
        <taxon>eudicotyledons</taxon>
        <taxon>Gunneridae</taxon>
        <taxon>Pentapetalae</taxon>
        <taxon>asterids</taxon>
        <taxon>lamiids</taxon>
        <taxon>Solanales</taxon>
        <taxon>Solanaceae</taxon>
        <taxon>Solanoideae</taxon>
        <taxon>Solaneae</taxon>
        <taxon>Solanum</taxon>
    </lineage>
</organism>
<dbReference type="Proteomes" id="UP000011115">
    <property type="component" value="Unassembled WGS sequence"/>
</dbReference>
<dbReference type="PaxDb" id="4113-PGSC0003DMT400097409"/>
<reference evidence="2" key="2">
    <citation type="submission" date="2015-06" db="UniProtKB">
        <authorList>
            <consortium name="EnsemblPlants"/>
        </authorList>
    </citation>
    <scope>IDENTIFICATION</scope>
    <source>
        <strain evidence="2">DM1-3 516 R44</strain>
    </source>
</reference>
<evidence type="ECO:0000313" key="3">
    <source>
        <dbReference type="Proteomes" id="UP000011115"/>
    </source>
</evidence>
<name>M1E0K4_SOLTU</name>
<dbReference type="HOGENOM" id="CLU_029307_9_1_1"/>
<reference evidence="3" key="1">
    <citation type="journal article" date="2011" name="Nature">
        <title>Genome sequence and analysis of the tuber crop potato.</title>
        <authorList>
            <consortium name="The Potato Genome Sequencing Consortium"/>
        </authorList>
    </citation>
    <scope>NUCLEOTIDE SEQUENCE [LARGE SCALE GENOMIC DNA]</scope>
    <source>
        <strain evidence="3">cv. DM1-3 516 R44</strain>
    </source>
</reference>
<accession>M1E0K4</accession>
<dbReference type="Gramene" id="PGSC0003DMT400097409">
    <property type="protein sequence ID" value="PGSC0003DMT400097409"/>
    <property type="gene ID" value="PGSC0003DMG400046980"/>
</dbReference>
<sequence>MLNQPYEVVATLLDKMVETNKTAQNKYEWNKLVAQVEVLSKRMMGLEEQAREKEKNFSLRECKQRKRHEDVQSDDTSSLIQQNLDEHDKNLNEMKENINMLNEVTTSNSMTIQLQDAQITHLMTIHYPPFAEDSPNNTMGDSEDEE</sequence>
<keyword evidence="3" id="KW-1185">Reference proteome</keyword>
<protein>
    <submittedName>
        <fullName evidence="2">Uncharacterized protein</fullName>
    </submittedName>
</protein>